<proteinExistence type="predicted"/>
<reference evidence="3 4" key="1">
    <citation type="submission" date="2021-06" db="EMBL/GenBank/DDBJ databases">
        <authorList>
            <person name="Palmer J.M."/>
        </authorList>
    </citation>
    <scope>NUCLEOTIDE SEQUENCE [LARGE SCALE GENOMIC DNA]</scope>
    <source>
        <strain evidence="3 4">AS_MEX2019</strain>
        <tissue evidence="3">Muscle</tissue>
    </source>
</reference>
<evidence type="ECO:0000256" key="2">
    <source>
        <dbReference type="SAM" id="SignalP"/>
    </source>
</evidence>
<comment type="caution">
    <text evidence="3">The sequence shown here is derived from an EMBL/GenBank/DDBJ whole genome shotgun (WGS) entry which is preliminary data.</text>
</comment>
<keyword evidence="4" id="KW-1185">Reference proteome</keyword>
<dbReference type="Proteomes" id="UP001469553">
    <property type="component" value="Unassembled WGS sequence"/>
</dbReference>
<feature type="region of interest" description="Disordered" evidence="1">
    <location>
        <begin position="52"/>
        <end position="74"/>
    </location>
</feature>
<gene>
    <name evidence="3" type="ORF">AMECASPLE_002385</name>
</gene>
<accession>A0ABV0XM92</accession>
<name>A0ABV0XM92_9TELE</name>
<keyword evidence="2" id="KW-0732">Signal</keyword>
<evidence type="ECO:0000313" key="3">
    <source>
        <dbReference type="EMBL" id="MEQ2282593.1"/>
    </source>
</evidence>
<organism evidence="3 4">
    <name type="scientific">Ameca splendens</name>
    <dbReference type="NCBI Taxonomy" id="208324"/>
    <lineage>
        <taxon>Eukaryota</taxon>
        <taxon>Metazoa</taxon>
        <taxon>Chordata</taxon>
        <taxon>Craniata</taxon>
        <taxon>Vertebrata</taxon>
        <taxon>Euteleostomi</taxon>
        <taxon>Actinopterygii</taxon>
        <taxon>Neopterygii</taxon>
        <taxon>Teleostei</taxon>
        <taxon>Neoteleostei</taxon>
        <taxon>Acanthomorphata</taxon>
        <taxon>Ovalentaria</taxon>
        <taxon>Atherinomorphae</taxon>
        <taxon>Cyprinodontiformes</taxon>
        <taxon>Goodeidae</taxon>
        <taxon>Ameca</taxon>
    </lineage>
</organism>
<sequence>MRQHSTAPLLAVILAAVRSGGKGFSQSLASHTICLPDTQMKCCCLHCTYGSTKQTLDGGNTPPPTVLPIQQEDL</sequence>
<evidence type="ECO:0000256" key="1">
    <source>
        <dbReference type="SAM" id="MobiDB-lite"/>
    </source>
</evidence>
<feature type="chain" id="PRO_5046356773" description="Secreted protein" evidence="2">
    <location>
        <begin position="24"/>
        <end position="74"/>
    </location>
</feature>
<evidence type="ECO:0000313" key="4">
    <source>
        <dbReference type="Proteomes" id="UP001469553"/>
    </source>
</evidence>
<feature type="signal peptide" evidence="2">
    <location>
        <begin position="1"/>
        <end position="23"/>
    </location>
</feature>
<protein>
    <recommendedName>
        <fullName evidence="5">Secreted protein</fullName>
    </recommendedName>
</protein>
<evidence type="ECO:0008006" key="5">
    <source>
        <dbReference type="Google" id="ProtNLM"/>
    </source>
</evidence>
<dbReference type="EMBL" id="JAHRIP010009490">
    <property type="protein sequence ID" value="MEQ2282593.1"/>
    <property type="molecule type" value="Genomic_DNA"/>
</dbReference>